<keyword evidence="1" id="KW-0472">Membrane</keyword>
<accession>A0A1L4BJ86</accession>
<keyword evidence="1" id="KW-1133">Transmembrane helix</keyword>
<reference evidence="3" key="2">
    <citation type="submission" date="2024-01" db="EMBL/GenBank/DDBJ databases">
        <title>In silico discovery of lepturusins, new antimicrobial/anticancer peptides from the Iranian scorpion, Hemiscorpius lepturus.</title>
        <authorList>
            <person name="Alinaghi S."/>
            <person name="Mirzahoseini H."/>
            <person name="Pooshang Bagheri K."/>
            <person name="Amirkhani A."/>
            <person name="Shahbazzadeh D."/>
        </authorList>
    </citation>
    <scope>NUCLEOTIDE SEQUENCE</scope>
    <source>
        <tissue evidence="3">Venom gland</tissue>
    </source>
</reference>
<sequence>MTTSSYKREERSTKYIHSLHRPAESQVTSSYPSNMKTQFAILVITVILMQTFVQTEAGFLGNLWEGVKSIFGKRGLRNLDHLDDLNDFDLSDADVKLLKEMFN</sequence>
<evidence type="ECO:0000313" key="2">
    <source>
        <dbReference type="EMBL" id="API81368.1"/>
    </source>
</evidence>
<evidence type="ECO:0000313" key="3">
    <source>
        <dbReference type="EMBL" id="WZW71249.1"/>
    </source>
</evidence>
<dbReference type="EMBL" id="KX924505">
    <property type="protein sequence ID" value="API81368.1"/>
    <property type="molecule type" value="mRNA"/>
</dbReference>
<name>A0A1L4BJ86_HEMLE</name>
<evidence type="ECO:0000256" key="1">
    <source>
        <dbReference type="SAM" id="Phobius"/>
    </source>
</evidence>
<feature type="transmembrane region" description="Helical" evidence="1">
    <location>
        <begin position="39"/>
        <end position="64"/>
    </location>
</feature>
<proteinExistence type="evidence at transcript level"/>
<keyword evidence="1" id="KW-0812">Transmembrane</keyword>
<dbReference type="EMBL" id="PP100837">
    <property type="protein sequence ID" value="WZW71249.1"/>
    <property type="molecule type" value="mRNA"/>
</dbReference>
<protein>
    <submittedName>
        <fullName evidence="3">Lepturusin 2</fullName>
    </submittedName>
    <submittedName>
        <fullName evidence="2">Venom toxin</fullName>
    </submittedName>
</protein>
<organism evidence="2">
    <name type="scientific">Hemiscorpius lepturus</name>
    <name type="common">Scorpion</name>
    <dbReference type="NCBI Taxonomy" id="520031"/>
    <lineage>
        <taxon>Eukaryota</taxon>
        <taxon>Metazoa</taxon>
        <taxon>Ecdysozoa</taxon>
        <taxon>Arthropoda</taxon>
        <taxon>Chelicerata</taxon>
        <taxon>Arachnida</taxon>
        <taxon>Scorpiones</taxon>
        <taxon>Iurida</taxon>
        <taxon>Scorpionoidea</taxon>
        <taxon>Hemiscorpiidae</taxon>
    </lineage>
</organism>
<dbReference type="AlphaFoldDB" id="A0A1L4BJ86"/>
<reference evidence="2" key="1">
    <citation type="journal article" date="2016" name="Toxicon">
        <title>The first report on transcriptome analysis of the venom gland of Iranian scorpion, Hemiscorpius lepturus.</title>
        <authorList>
            <person name="Kazemi-Lomedasht F."/>
            <person name="Khalaj V."/>
            <person name="Bagheri K.P."/>
            <person name="Behdani M."/>
            <person name="Shahbazzadeh D."/>
        </authorList>
    </citation>
    <scope>NUCLEOTIDE SEQUENCE</scope>
    <source>
        <strain evidence="2">HLNDBP6</strain>
        <tissue evidence="2">Venom gland</tissue>
    </source>
</reference>